<dbReference type="Gene3D" id="3.40.50.2000">
    <property type="entry name" value="Glycogen Phosphorylase B"/>
    <property type="match status" value="2"/>
</dbReference>
<sequence length="447" mass="49850">MTTHRKILIVAYQGQGHIIPALRFAYRLLKLGVHVTFSTSVSAIRRIDMETTPHGLTFAPFSDGHDDGKQPTTTLQQFLSDISTYGALAVAEIISSAAAGGQPFDHLVYTTTIPWAARVAHAQGIKSTLLWCQSATILDIYYYYVNEHEVLISGIKNNQTSPINLPGLPPLTTADLPSFLTPSCPKEHVFVQQDLKGHIEVLKTAPRILVNTFNKLEVEPIKAIDKLEFLPIGPLIPSEFFYRNSSSSDCFERTEEDYIQWLNTKPKSSVVYVSFGTIAQLSLDQLEEIATGLLESRRPFLWVIRDSEQAGRLSKIEELRKQGMIVGWCSQVVVLSHQAIGCFVMHGGWNSTVETLVAGVPTVVFPQWSDQCTNAKMMEDVWRTGVRVRIREGDGVVEGKEIERCVEMVMEDEGMKKNAEKWRDLAIEALSDGGTSTINLQAFLDHI</sequence>
<dbReference type="FunFam" id="3.40.50.2000:FF:000019">
    <property type="entry name" value="Glycosyltransferase"/>
    <property type="match status" value="1"/>
</dbReference>
<dbReference type="OrthoDB" id="5835829at2759"/>
<evidence type="ECO:0000256" key="4">
    <source>
        <dbReference type="RuleBase" id="RU362057"/>
    </source>
</evidence>
<accession>A0A9R1W7U1</accession>
<dbReference type="CDD" id="cd03784">
    <property type="entry name" value="GT1_Gtf-like"/>
    <property type="match status" value="1"/>
</dbReference>
<proteinExistence type="inferred from homology"/>
<dbReference type="InterPro" id="IPR035595">
    <property type="entry name" value="UDP_glycos_trans_CS"/>
</dbReference>
<dbReference type="PANTHER" id="PTHR11926">
    <property type="entry name" value="GLUCOSYL/GLUCURONOSYL TRANSFERASES"/>
    <property type="match status" value="1"/>
</dbReference>
<evidence type="ECO:0000256" key="1">
    <source>
        <dbReference type="ARBA" id="ARBA00009995"/>
    </source>
</evidence>
<dbReference type="InterPro" id="IPR002213">
    <property type="entry name" value="UDP_glucos_trans"/>
</dbReference>
<reference evidence="5 6" key="1">
    <citation type="journal article" date="2017" name="Nat. Commun.">
        <title>Genome assembly with in vitro proximity ligation data and whole-genome triplication in lettuce.</title>
        <authorList>
            <person name="Reyes-Chin-Wo S."/>
            <person name="Wang Z."/>
            <person name="Yang X."/>
            <person name="Kozik A."/>
            <person name="Arikit S."/>
            <person name="Song C."/>
            <person name="Xia L."/>
            <person name="Froenicke L."/>
            <person name="Lavelle D.O."/>
            <person name="Truco M.J."/>
            <person name="Xia R."/>
            <person name="Zhu S."/>
            <person name="Xu C."/>
            <person name="Xu H."/>
            <person name="Xu X."/>
            <person name="Cox K."/>
            <person name="Korf I."/>
            <person name="Meyers B.C."/>
            <person name="Michelmore R.W."/>
        </authorList>
    </citation>
    <scope>NUCLEOTIDE SEQUENCE [LARGE SCALE GENOMIC DNA]</scope>
    <source>
        <strain evidence="6">cv. Salinas</strain>
        <tissue evidence="5">Seedlings</tissue>
    </source>
</reference>
<dbReference type="Pfam" id="PF00201">
    <property type="entry name" value="UDPGT"/>
    <property type="match status" value="1"/>
</dbReference>
<evidence type="ECO:0000313" key="5">
    <source>
        <dbReference type="EMBL" id="KAJ0220040.1"/>
    </source>
</evidence>
<dbReference type="GO" id="GO:0080044">
    <property type="term" value="F:quercetin 7-O-glucosyltransferase activity"/>
    <property type="evidence" value="ECO:0000318"/>
    <property type="project" value="GO_Central"/>
</dbReference>
<comment type="caution">
    <text evidence="5">The sequence shown here is derived from an EMBL/GenBank/DDBJ whole genome shotgun (WGS) entry which is preliminary data.</text>
</comment>
<dbReference type="EC" id="2.4.1.-" evidence="4"/>
<evidence type="ECO:0000256" key="2">
    <source>
        <dbReference type="ARBA" id="ARBA00022679"/>
    </source>
</evidence>
<dbReference type="PROSITE" id="PS00375">
    <property type="entry name" value="UDPGT"/>
    <property type="match status" value="1"/>
</dbReference>
<dbReference type="AlphaFoldDB" id="A0A9R1W7U1"/>
<dbReference type="Gramene" id="rna-gnl|WGS:NBSK|LSAT_2X45941_mrna">
    <property type="protein sequence ID" value="cds-PLY90818.1"/>
    <property type="gene ID" value="gene-LSAT_2X45941"/>
</dbReference>
<keyword evidence="3" id="KW-0328">Glycosyltransferase</keyword>
<keyword evidence="2 3" id="KW-0808">Transferase</keyword>
<dbReference type="Proteomes" id="UP000235145">
    <property type="component" value="Unassembled WGS sequence"/>
</dbReference>
<dbReference type="SUPFAM" id="SSF53756">
    <property type="entry name" value="UDP-Glycosyltransferase/glycogen phosphorylase"/>
    <property type="match status" value="1"/>
</dbReference>
<evidence type="ECO:0000256" key="3">
    <source>
        <dbReference type="RuleBase" id="RU003718"/>
    </source>
</evidence>
<evidence type="ECO:0000313" key="6">
    <source>
        <dbReference type="Proteomes" id="UP000235145"/>
    </source>
</evidence>
<organism evidence="5 6">
    <name type="scientific">Lactuca sativa</name>
    <name type="common">Garden lettuce</name>
    <dbReference type="NCBI Taxonomy" id="4236"/>
    <lineage>
        <taxon>Eukaryota</taxon>
        <taxon>Viridiplantae</taxon>
        <taxon>Streptophyta</taxon>
        <taxon>Embryophyta</taxon>
        <taxon>Tracheophyta</taxon>
        <taxon>Spermatophyta</taxon>
        <taxon>Magnoliopsida</taxon>
        <taxon>eudicotyledons</taxon>
        <taxon>Gunneridae</taxon>
        <taxon>Pentapetalae</taxon>
        <taxon>asterids</taxon>
        <taxon>campanulids</taxon>
        <taxon>Asterales</taxon>
        <taxon>Asteraceae</taxon>
        <taxon>Cichorioideae</taxon>
        <taxon>Cichorieae</taxon>
        <taxon>Lactucinae</taxon>
        <taxon>Lactuca</taxon>
    </lineage>
</organism>
<protein>
    <recommendedName>
        <fullName evidence="4">Glycosyltransferase</fullName>
        <ecNumber evidence="4">2.4.1.-</ecNumber>
    </recommendedName>
</protein>
<dbReference type="GO" id="GO:0080043">
    <property type="term" value="F:quercetin 3-O-glucosyltransferase activity"/>
    <property type="evidence" value="ECO:0000318"/>
    <property type="project" value="GO_Central"/>
</dbReference>
<dbReference type="EMBL" id="NBSK02000002">
    <property type="protein sequence ID" value="KAJ0220040.1"/>
    <property type="molecule type" value="Genomic_DNA"/>
</dbReference>
<name>A0A9R1W7U1_LACSA</name>
<comment type="similarity">
    <text evidence="1 3">Belongs to the UDP-glycosyltransferase family.</text>
</comment>
<gene>
    <name evidence="5" type="ORF">LSAT_V11C200067040</name>
</gene>
<keyword evidence="6" id="KW-1185">Reference proteome</keyword>
<dbReference type="PANTHER" id="PTHR11926:SF1361">
    <property type="entry name" value="CROCETIN GLUCOSYLTRANSFERASE"/>
    <property type="match status" value="1"/>
</dbReference>
<dbReference type="GO" id="GO:0005737">
    <property type="term" value="C:cytoplasm"/>
    <property type="evidence" value="ECO:0000318"/>
    <property type="project" value="GO_Central"/>
</dbReference>